<keyword evidence="1" id="KW-0472">Membrane</keyword>
<feature type="transmembrane region" description="Helical" evidence="1">
    <location>
        <begin position="297"/>
        <end position="317"/>
    </location>
</feature>
<keyword evidence="1" id="KW-0812">Transmembrane</keyword>
<dbReference type="InterPro" id="IPR002798">
    <property type="entry name" value="SpoIIM-like"/>
</dbReference>
<sequence length="326" mass="36647">MKQSLFESRHQAQWQQFEQLLDQLERGRTRAEDCQSFVQDYRRLCQHLALAQERGYSSYLIDPLQQLVLRGHQQLYRQRTAISANVLAFMLAGFPRLVRQEWRLVLIASLLFFGSLLGIGLLVYLYPELVYSLVSQQQVAEMRSMYDPSGTRLGRVAERASSEDWVMFGYYIMHNIGIAFQTFASGLLFGLGSVFFLFFNGLMIGAIAGHLTQIGFGQTFWPFVIGHGAFELSAIALSGAAGLKLGWALIAPGRLRRGDALLQAARVSVQLIYGVIVFLLIAAFIEAYWSSMTWPAAWIKYSVGAGLWSLMLAYLTLAGREPHAPE</sequence>
<dbReference type="RefSeq" id="WP_047305938.1">
    <property type="nucleotide sequence ID" value="NZ_CP060201.1"/>
</dbReference>
<name>A0A7G7X7V3_9PSED</name>
<dbReference type="PANTHER" id="PTHR35337:SF1">
    <property type="entry name" value="SLR1478 PROTEIN"/>
    <property type="match status" value="1"/>
</dbReference>
<evidence type="ECO:0000313" key="3">
    <source>
        <dbReference type="Proteomes" id="UP000515277"/>
    </source>
</evidence>
<dbReference type="Pfam" id="PF01944">
    <property type="entry name" value="SpoIIM"/>
    <property type="match status" value="1"/>
</dbReference>
<evidence type="ECO:0000256" key="1">
    <source>
        <dbReference type="SAM" id="Phobius"/>
    </source>
</evidence>
<keyword evidence="1" id="KW-1133">Transmembrane helix</keyword>
<feature type="transmembrane region" description="Helical" evidence="1">
    <location>
        <begin position="271"/>
        <end position="291"/>
    </location>
</feature>
<protein>
    <submittedName>
        <fullName evidence="2">Stage II sporulation protein M</fullName>
    </submittedName>
</protein>
<gene>
    <name evidence="2" type="ORF">GGI48_22495</name>
</gene>
<accession>A0A7G7X7V3</accession>
<dbReference type="AlphaFoldDB" id="A0A7G7X7V3"/>
<feature type="transmembrane region" description="Helical" evidence="1">
    <location>
        <begin position="104"/>
        <end position="126"/>
    </location>
</feature>
<organism evidence="2 3">
    <name type="scientific">Pseudomonas protegens</name>
    <dbReference type="NCBI Taxonomy" id="380021"/>
    <lineage>
        <taxon>Bacteria</taxon>
        <taxon>Pseudomonadati</taxon>
        <taxon>Pseudomonadota</taxon>
        <taxon>Gammaproteobacteria</taxon>
        <taxon>Pseudomonadales</taxon>
        <taxon>Pseudomonadaceae</taxon>
        <taxon>Pseudomonas</taxon>
    </lineage>
</organism>
<proteinExistence type="predicted"/>
<evidence type="ECO:0000313" key="2">
    <source>
        <dbReference type="EMBL" id="QNH76048.1"/>
    </source>
</evidence>
<dbReference type="Proteomes" id="UP000515277">
    <property type="component" value="Chromosome"/>
</dbReference>
<reference evidence="3" key="1">
    <citation type="journal article" date="2020" name="Microbiol. Resour. Announc.">
        <title>Complete genome sequences of four natural Pseudomonas isolates that catabolize a wide range of aromatic compounds relevant to lignin valorization.</title>
        <authorList>
            <person name="Hatmaker E.A."/>
            <person name="Presley G."/>
            <person name="Cannon O."/>
            <person name="Guss A.M."/>
            <person name="Elkins J.G."/>
        </authorList>
    </citation>
    <scope>NUCLEOTIDE SEQUENCE [LARGE SCALE GENOMIC DNA]</scope>
    <source>
        <strain evidence="3">H1F5C</strain>
    </source>
</reference>
<dbReference type="PANTHER" id="PTHR35337">
    <property type="entry name" value="SLR1478 PROTEIN"/>
    <property type="match status" value="1"/>
</dbReference>
<feature type="transmembrane region" description="Helical" evidence="1">
    <location>
        <begin position="228"/>
        <end position="250"/>
    </location>
</feature>
<feature type="transmembrane region" description="Helical" evidence="1">
    <location>
        <begin position="183"/>
        <end position="208"/>
    </location>
</feature>
<dbReference type="EMBL" id="CP060201">
    <property type="protein sequence ID" value="QNH76048.1"/>
    <property type="molecule type" value="Genomic_DNA"/>
</dbReference>